<dbReference type="Proteomes" id="UP000018957">
    <property type="component" value="Unassembled WGS sequence"/>
</dbReference>
<protein>
    <submittedName>
        <fullName evidence="2">Site-specific recombinase, DNA invertase Pin</fullName>
    </submittedName>
</protein>
<dbReference type="SUPFAM" id="SSF46894">
    <property type="entry name" value="C-terminal effector domain of the bipartite response regulators"/>
    <property type="match status" value="1"/>
</dbReference>
<comment type="caution">
    <text evidence="2">The sequence shown here is derived from an EMBL/GenBank/DDBJ whole genome shotgun (WGS) entry which is preliminary data.</text>
</comment>
<dbReference type="GO" id="GO:0003677">
    <property type="term" value="F:DNA binding"/>
    <property type="evidence" value="ECO:0007669"/>
    <property type="project" value="InterPro"/>
</dbReference>
<reference evidence="2 3" key="1">
    <citation type="submission" date="2013-11" db="EMBL/GenBank/DDBJ databases">
        <title>Elucidation of the Photorhabdus temperata genome and generation of transposon mutant library to identify motility mutants.</title>
        <authorList>
            <person name="Hurst S.G.IV."/>
            <person name="Micheals B."/>
            <person name="Abebe-Akele F."/>
            <person name="Rowedder H."/>
            <person name="Bullock H."/>
            <person name="Jackobeck R."/>
            <person name="Janicki E."/>
            <person name="Tisa L.S."/>
        </authorList>
    </citation>
    <scope>NUCLEOTIDE SEQUENCE [LARGE SCALE GENOMIC DNA]</scope>
    <source>
        <strain evidence="2 3">NC19</strain>
    </source>
</reference>
<feature type="domain" description="Resolvase/invertase-type recombinase catalytic" evidence="1">
    <location>
        <begin position="53"/>
        <end position="138"/>
    </location>
</feature>
<dbReference type="GO" id="GO:0000150">
    <property type="term" value="F:DNA strand exchange activity"/>
    <property type="evidence" value="ECO:0007669"/>
    <property type="project" value="InterPro"/>
</dbReference>
<evidence type="ECO:0000259" key="1">
    <source>
        <dbReference type="Pfam" id="PF00239"/>
    </source>
</evidence>
<keyword evidence="3" id="KW-1185">Reference proteome</keyword>
<dbReference type="Pfam" id="PF00239">
    <property type="entry name" value="Resolvase"/>
    <property type="match status" value="1"/>
</dbReference>
<gene>
    <name evidence="2" type="ORF">PTE_00583</name>
</gene>
<sequence>MRFFAYFACANTDGAREVRQHFTFQEICEFFTVPSENVVIEIVDIQQPFADQRLLKELIREKMNRGDTIIITDLSCLGRNVTDIEEALFFCFRKEINIYCYHPNTRIEPTEGCCMSFLITVQKKVDIHNLKSTRSRYRKMKKPLGRKKGSKYEMSVYKLKLKGHTQLQTAKILGISISTVKRHWKNGIIG</sequence>
<dbReference type="PATRIC" id="fig|1004151.3.peg.645"/>
<dbReference type="Gene3D" id="3.40.50.1390">
    <property type="entry name" value="Resolvase, N-terminal catalytic domain"/>
    <property type="match status" value="1"/>
</dbReference>
<dbReference type="AlphaFoldDB" id="W3VC62"/>
<dbReference type="SUPFAM" id="SSF53041">
    <property type="entry name" value="Resolvase-like"/>
    <property type="match status" value="1"/>
</dbReference>
<dbReference type="InterPro" id="IPR016032">
    <property type="entry name" value="Sig_transdc_resp-reg_C-effctor"/>
</dbReference>
<accession>W3VC62</accession>
<dbReference type="InterPro" id="IPR036162">
    <property type="entry name" value="Resolvase-like_N_sf"/>
</dbReference>
<dbReference type="EMBL" id="AYSJ01000002">
    <property type="protein sequence ID" value="ETS33422.1"/>
    <property type="molecule type" value="Genomic_DNA"/>
</dbReference>
<dbReference type="InterPro" id="IPR006119">
    <property type="entry name" value="Resolv_N"/>
</dbReference>
<name>W3VC62_9GAMM</name>
<dbReference type="GO" id="GO:0006355">
    <property type="term" value="P:regulation of DNA-templated transcription"/>
    <property type="evidence" value="ECO:0007669"/>
    <property type="project" value="InterPro"/>
</dbReference>
<evidence type="ECO:0000313" key="3">
    <source>
        <dbReference type="Proteomes" id="UP000018957"/>
    </source>
</evidence>
<proteinExistence type="predicted"/>
<organism evidence="2 3">
    <name type="scientific">Photorhabdus khanii NC19</name>
    <dbReference type="NCBI Taxonomy" id="1004151"/>
    <lineage>
        <taxon>Bacteria</taxon>
        <taxon>Pseudomonadati</taxon>
        <taxon>Pseudomonadota</taxon>
        <taxon>Gammaproteobacteria</taxon>
        <taxon>Enterobacterales</taxon>
        <taxon>Morganellaceae</taxon>
        <taxon>Photorhabdus</taxon>
    </lineage>
</organism>
<evidence type="ECO:0000313" key="2">
    <source>
        <dbReference type="EMBL" id="ETS33422.1"/>
    </source>
</evidence>